<keyword evidence="1" id="KW-0472">Membrane</keyword>
<dbReference type="AlphaFoldDB" id="A0A834PCP4"/>
<dbReference type="Proteomes" id="UP000600918">
    <property type="component" value="Unassembled WGS sequence"/>
</dbReference>
<name>A0A834PCP4_VESPE</name>
<organism evidence="2 3">
    <name type="scientific">Vespula pensylvanica</name>
    <name type="common">Western yellow jacket</name>
    <name type="synonym">Wasp</name>
    <dbReference type="NCBI Taxonomy" id="30213"/>
    <lineage>
        <taxon>Eukaryota</taxon>
        <taxon>Metazoa</taxon>
        <taxon>Ecdysozoa</taxon>
        <taxon>Arthropoda</taxon>
        <taxon>Hexapoda</taxon>
        <taxon>Insecta</taxon>
        <taxon>Pterygota</taxon>
        <taxon>Neoptera</taxon>
        <taxon>Endopterygota</taxon>
        <taxon>Hymenoptera</taxon>
        <taxon>Apocrita</taxon>
        <taxon>Aculeata</taxon>
        <taxon>Vespoidea</taxon>
        <taxon>Vespidae</taxon>
        <taxon>Vespinae</taxon>
        <taxon>Vespula</taxon>
    </lineage>
</organism>
<dbReference type="EMBL" id="JACSDY010000002">
    <property type="protein sequence ID" value="KAF7435670.1"/>
    <property type="molecule type" value="Genomic_DNA"/>
</dbReference>
<keyword evidence="3" id="KW-1185">Reference proteome</keyword>
<proteinExistence type="predicted"/>
<keyword evidence="1" id="KW-1133">Transmembrane helix</keyword>
<evidence type="ECO:0000313" key="2">
    <source>
        <dbReference type="EMBL" id="KAF7435670.1"/>
    </source>
</evidence>
<comment type="caution">
    <text evidence="2">The sequence shown here is derived from an EMBL/GenBank/DDBJ whole genome shotgun (WGS) entry which is preliminary data.</text>
</comment>
<reference evidence="2" key="1">
    <citation type="journal article" date="2020" name="G3 (Bethesda)">
        <title>High-Quality Assemblies for Three Invasive Social Wasps from the &lt;i&gt;Vespula&lt;/i&gt; Genus.</title>
        <authorList>
            <person name="Harrop T.W.R."/>
            <person name="Guhlin J."/>
            <person name="McLaughlin G.M."/>
            <person name="Permina E."/>
            <person name="Stockwell P."/>
            <person name="Gilligan J."/>
            <person name="Le Lec M.F."/>
            <person name="Gruber M.A.M."/>
            <person name="Quinn O."/>
            <person name="Lovegrove M."/>
            <person name="Duncan E.J."/>
            <person name="Remnant E.J."/>
            <person name="Van Eeckhoven J."/>
            <person name="Graham B."/>
            <person name="Knapp R.A."/>
            <person name="Langford K.W."/>
            <person name="Kronenberg Z."/>
            <person name="Press M.O."/>
            <person name="Eacker S.M."/>
            <person name="Wilson-Rankin E.E."/>
            <person name="Purcell J."/>
            <person name="Lester P.J."/>
            <person name="Dearden P.K."/>
        </authorList>
    </citation>
    <scope>NUCLEOTIDE SEQUENCE</scope>
    <source>
        <strain evidence="2">Volc-1</strain>
    </source>
</reference>
<sequence>MRREDDAKEKEKDIVLMVVLVLVLGVGVSSIRTKQLYFPVGTSRNTAAISRKGIDNAVRRRRKDEL</sequence>
<protein>
    <submittedName>
        <fullName evidence="2">Uncharacterized protein</fullName>
    </submittedName>
</protein>
<evidence type="ECO:0000256" key="1">
    <source>
        <dbReference type="SAM" id="Phobius"/>
    </source>
</evidence>
<evidence type="ECO:0000313" key="3">
    <source>
        <dbReference type="Proteomes" id="UP000600918"/>
    </source>
</evidence>
<gene>
    <name evidence="2" type="ORF">H0235_003861</name>
</gene>
<feature type="transmembrane region" description="Helical" evidence="1">
    <location>
        <begin position="12"/>
        <end position="31"/>
    </location>
</feature>
<keyword evidence="1" id="KW-0812">Transmembrane</keyword>
<accession>A0A834PCP4</accession>